<name>A0A6J6B5Q9_9ZZZZ</name>
<evidence type="ECO:0000313" key="6">
    <source>
        <dbReference type="EMBL" id="CAB4534412.1"/>
    </source>
</evidence>
<dbReference type="PANTHER" id="PTHR43761">
    <property type="entry name" value="D-ISOMER SPECIFIC 2-HYDROXYACID DEHYDROGENASE FAMILY PROTEIN (AFU_ORTHOLOGUE AFUA_1G13630)"/>
    <property type="match status" value="1"/>
</dbReference>
<dbReference type="InterPro" id="IPR029753">
    <property type="entry name" value="D-isomer_DH_CS"/>
</dbReference>
<dbReference type="PANTHER" id="PTHR43761:SF1">
    <property type="entry name" value="D-ISOMER SPECIFIC 2-HYDROXYACID DEHYDROGENASE CATALYTIC DOMAIN-CONTAINING PROTEIN-RELATED"/>
    <property type="match status" value="1"/>
</dbReference>
<evidence type="ECO:0000256" key="2">
    <source>
        <dbReference type="ARBA" id="ARBA00023002"/>
    </source>
</evidence>
<dbReference type="GO" id="GO:0051287">
    <property type="term" value="F:NAD binding"/>
    <property type="evidence" value="ECO:0007669"/>
    <property type="project" value="InterPro"/>
</dbReference>
<dbReference type="EMBL" id="CAEZSB010000060">
    <property type="protein sequence ID" value="CAB4534412.1"/>
    <property type="molecule type" value="Genomic_DNA"/>
</dbReference>
<dbReference type="SUPFAM" id="SSF51735">
    <property type="entry name" value="NAD(P)-binding Rossmann-fold domains"/>
    <property type="match status" value="1"/>
</dbReference>
<accession>A0A6J6B5Q9</accession>
<dbReference type="InterPro" id="IPR036291">
    <property type="entry name" value="NAD(P)-bd_dom_sf"/>
</dbReference>
<feature type="domain" description="D-isomer specific 2-hydroxyacid dehydrogenase catalytic" evidence="4">
    <location>
        <begin position="31"/>
        <end position="304"/>
    </location>
</feature>
<evidence type="ECO:0000256" key="3">
    <source>
        <dbReference type="ARBA" id="ARBA00023027"/>
    </source>
</evidence>
<gene>
    <name evidence="6" type="ORF">UFOPK1395_00680</name>
</gene>
<dbReference type="InterPro" id="IPR006139">
    <property type="entry name" value="D-isomer_2_OHA_DH_cat_dom"/>
</dbReference>
<keyword evidence="2" id="KW-0560">Oxidoreductase</keyword>
<protein>
    <submittedName>
        <fullName evidence="6">Unannotated protein</fullName>
    </submittedName>
</protein>
<dbReference type="Gene3D" id="3.40.50.720">
    <property type="entry name" value="NAD(P)-binding Rossmann-like Domain"/>
    <property type="match status" value="2"/>
</dbReference>
<dbReference type="Pfam" id="PF00389">
    <property type="entry name" value="2-Hacid_dh"/>
    <property type="match status" value="1"/>
</dbReference>
<evidence type="ECO:0000259" key="4">
    <source>
        <dbReference type="Pfam" id="PF00389"/>
    </source>
</evidence>
<dbReference type="AlphaFoldDB" id="A0A6J6B5Q9"/>
<dbReference type="InterPro" id="IPR050418">
    <property type="entry name" value="D-iso_2-hydroxyacid_DH_PdxB"/>
</dbReference>
<proteinExistence type="inferred from homology"/>
<keyword evidence="3" id="KW-0520">NAD</keyword>
<dbReference type="GO" id="GO:0016616">
    <property type="term" value="F:oxidoreductase activity, acting on the CH-OH group of donors, NAD or NADP as acceptor"/>
    <property type="evidence" value="ECO:0007669"/>
    <property type="project" value="InterPro"/>
</dbReference>
<organism evidence="6">
    <name type="scientific">freshwater metagenome</name>
    <dbReference type="NCBI Taxonomy" id="449393"/>
    <lineage>
        <taxon>unclassified sequences</taxon>
        <taxon>metagenomes</taxon>
        <taxon>ecological metagenomes</taxon>
    </lineage>
</organism>
<comment type="similarity">
    <text evidence="1">Belongs to the D-isomer specific 2-hydroxyacid dehydrogenase family.</text>
</comment>
<dbReference type="InterPro" id="IPR006140">
    <property type="entry name" value="D-isomer_DH_NAD-bd"/>
</dbReference>
<reference evidence="6" key="1">
    <citation type="submission" date="2020-05" db="EMBL/GenBank/DDBJ databases">
        <authorList>
            <person name="Chiriac C."/>
            <person name="Salcher M."/>
            <person name="Ghai R."/>
            <person name="Kavagutti S V."/>
        </authorList>
    </citation>
    <scope>NUCLEOTIDE SEQUENCE</scope>
</reference>
<sequence>MILISEDVWGTPFQKLEGSFPITRNDDLWSNPEELKSSLKDVTALVVRNRTKVTADVIAAAPKLKVIARAGVGLDNIDINAADAAGVVVVAGLGANAVSVGELTLGLALALLRNVPGHDVATRDGGWVRTPGRELSGLTWGLLGCGATGLATAKLLQGFGCQVVGYDPYAKNLSGVELTTFEDVLKRSDVVSIHMPSTAETNGSINAASLALMKPDAIIVNVGRGEVINEADLMTALRAKTIAGAALDVRAQEPPVKGDMEEIPNLILTPHVAGITKESQLRINQILTSNIELVLNSKPATHAVGALKESSN</sequence>
<dbReference type="Pfam" id="PF02826">
    <property type="entry name" value="2-Hacid_dh_C"/>
    <property type="match status" value="1"/>
</dbReference>
<dbReference type="SUPFAM" id="SSF52283">
    <property type="entry name" value="Formate/glycerate dehydrogenase catalytic domain-like"/>
    <property type="match status" value="1"/>
</dbReference>
<dbReference type="PROSITE" id="PS00671">
    <property type="entry name" value="D_2_HYDROXYACID_DH_3"/>
    <property type="match status" value="1"/>
</dbReference>
<feature type="domain" description="D-isomer specific 2-hydroxyacid dehydrogenase NAD-binding" evidence="5">
    <location>
        <begin position="105"/>
        <end position="273"/>
    </location>
</feature>
<evidence type="ECO:0000259" key="5">
    <source>
        <dbReference type="Pfam" id="PF02826"/>
    </source>
</evidence>
<evidence type="ECO:0000256" key="1">
    <source>
        <dbReference type="ARBA" id="ARBA00005854"/>
    </source>
</evidence>